<dbReference type="PANTHER" id="PTHR21708:SF26">
    <property type="entry name" value="2-DEHYDROPANTOATE 2-REDUCTASE"/>
    <property type="match status" value="1"/>
</dbReference>
<dbReference type="Gene3D" id="1.10.1040.10">
    <property type="entry name" value="N-(1-d-carboxylethyl)-l-norvaline Dehydrogenase, domain 2"/>
    <property type="match status" value="1"/>
</dbReference>
<gene>
    <name evidence="7" type="ORF">SAMN04488112_11871</name>
</gene>
<keyword evidence="4" id="KW-0566">Pantothenate biosynthesis</keyword>
<dbReference type="PANTHER" id="PTHR21708">
    <property type="entry name" value="PROBABLE 2-DEHYDROPANTOATE 2-REDUCTASE"/>
    <property type="match status" value="1"/>
</dbReference>
<organism evidence="7 8">
    <name type="scientific">Melghirimyces thermohalophilus</name>
    <dbReference type="NCBI Taxonomy" id="1236220"/>
    <lineage>
        <taxon>Bacteria</taxon>
        <taxon>Bacillati</taxon>
        <taxon>Bacillota</taxon>
        <taxon>Bacilli</taxon>
        <taxon>Bacillales</taxon>
        <taxon>Thermoactinomycetaceae</taxon>
        <taxon>Melghirimyces</taxon>
    </lineage>
</organism>
<dbReference type="Proteomes" id="UP000199387">
    <property type="component" value="Unassembled WGS sequence"/>
</dbReference>
<sequence length="304" mass="34124">MRFLIVGAGAVGGYFGGRLQEKGEDVTFLVRPRRNQQLRERGLCIHSIHGNAELPVRTLTPGQEGGPFDVVIVAVKAYHLDGVLEDLWPYVGEETMVLPLLNGMTHLDRLDAAFSPQQVLGGLCFIETTLNDRGEIEQYSSRHDLIFGERDGQDSPRVRRLEQALTGGQMKAEKSDQILREMWKKYLFISTFSGITSLMNSAIGPVLETKYGVGVTRRLLDEIARAARHREPSLDQELVDGVFQVIRSLQPGMKSSMLRDMEKNAPVEADHLHGELLNMASDQADLPLLQTVYTYLKTYESNRR</sequence>
<evidence type="ECO:0000313" key="7">
    <source>
        <dbReference type="EMBL" id="SDC84317.1"/>
    </source>
</evidence>
<dbReference type="GO" id="GO:0005737">
    <property type="term" value="C:cytoplasm"/>
    <property type="evidence" value="ECO:0007669"/>
    <property type="project" value="TreeGrafter"/>
</dbReference>
<dbReference type="OrthoDB" id="9793586at2"/>
<evidence type="ECO:0000256" key="1">
    <source>
        <dbReference type="ARBA" id="ARBA00007870"/>
    </source>
</evidence>
<dbReference type="Gene3D" id="3.40.50.720">
    <property type="entry name" value="NAD(P)-binding Rossmann-like Domain"/>
    <property type="match status" value="1"/>
</dbReference>
<proteinExistence type="inferred from homology"/>
<protein>
    <recommendedName>
        <fullName evidence="4">2-dehydropantoate 2-reductase</fullName>
        <ecNumber evidence="4">1.1.1.169</ecNumber>
    </recommendedName>
    <alternativeName>
        <fullName evidence="4">Ketopantoate reductase</fullName>
    </alternativeName>
</protein>
<evidence type="ECO:0000259" key="5">
    <source>
        <dbReference type="Pfam" id="PF02558"/>
    </source>
</evidence>
<dbReference type="InterPro" id="IPR013328">
    <property type="entry name" value="6PGD_dom2"/>
</dbReference>
<dbReference type="EMBL" id="FMZA01000018">
    <property type="protein sequence ID" value="SDC84317.1"/>
    <property type="molecule type" value="Genomic_DNA"/>
</dbReference>
<dbReference type="InterPro" id="IPR013332">
    <property type="entry name" value="KPR_N"/>
</dbReference>
<comment type="function">
    <text evidence="4">Catalyzes the NADPH-dependent reduction of ketopantoate into pantoic acid.</text>
</comment>
<dbReference type="InterPro" id="IPR003710">
    <property type="entry name" value="ApbA"/>
</dbReference>
<dbReference type="STRING" id="1236220.SAMN04488112_11871"/>
<accession>A0A1G6PY48</accession>
<dbReference type="Pfam" id="PF08546">
    <property type="entry name" value="ApbA_C"/>
    <property type="match status" value="1"/>
</dbReference>
<dbReference type="GO" id="GO:0015940">
    <property type="term" value="P:pantothenate biosynthetic process"/>
    <property type="evidence" value="ECO:0007669"/>
    <property type="project" value="UniProtKB-UniPathway"/>
</dbReference>
<dbReference type="SUPFAM" id="SSF48179">
    <property type="entry name" value="6-phosphogluconate dehydrogenase C-terminal domain-like"/>
    <property type="match status" value="1"/>
</dbReference>
<keyword evidence="2 4" id="KW-0521">NADP</keyword>
<dbReference type="InterPro" id="IPR013752">
    <property type="entry name" value="KPA_reductase"/>
</dbReference>
<dbReference type="Pfam" id="PF02558">
    <property type="entry name" value="ApbA"/>
    <property type="match status" value="1"/>
</dbReference>
<evidence type="ECO:0000256" key="4">
    <source>
        <dbReference type="RuleBase" id="RU362068"/>
    </source>
</evidence>
<reference evidence="7 8" key="1">
    <citation type="submission" date="2016-10" db="EMBL/GenBank/DDBJ databases">
        <authorList>
            <person name="de Groot N.N."/>
        </authorList>
    </citation>
    <scope>NUCLEOTIDE SEQUENCE [LARGE SCALE GENOMIC DNA]</scope>
    <source>
        <strain evidence="7 8">DSM 45514</strain>
    </source>
</reference>
<dbReference type="AlphaFoldDB" id="A0A1G6PY48"/>
<dbReference type="FunFam" id="3.40.50.720:FF:000307">
    <property type="entry name" value="2-dehydropantoate 2-reductase"/>
    <property type="match status" value="1"/>
</dbReference>
<dbReference type="RefSeq" id="WP_091571938.1">
    <property type="nucleotide sequence ID" value="NZ_FMZA01000018.1"/>
</dbReference>
<dbReference type="InterPro" id="IPR036291">
    <property type="entry name" value="NAD(P)-bd_dom_sf"/>
</dbReference>
<keyword evidence="3 4" id="KW-0560">Oxidoreductase</keyword>
<evidence type="ECO:0000259" key="6">
    <source>
        <dbReference type="Pfam" id="PF08546"/>
    </source>
</evidence>
<evidence type="ECO:0000313" key="8">
    <source>
        <dbReference type="Proteomes" id="UP000199387"/>
    </source>
</evidence>
<comment type="similarity">
    <text evidence="1 4">Belongs to the ketopantoate reductase family.</text>
</comment>
<keyword evidence="8" id="KW-1185">Reference proteome</keyword>
<dbReference type="SUPFAM" id="SSF51735">
    <property type="entry name" value="NAD(P)-binding Rossmann-fold domains"/>
    <property type="match status" value="1"/>
</dbReference>
<dbReference type="InterPro" id="IPR051402">
    <property type="entry name" value="KPR-Related"/>
</dbReference>
<dbReference type="GO" id="GO:0008677">
    <property type="term" value="F:2-dehydropantoate 2-reductase activity"/>
    <property type="evidence" value="ECO:0007669"/>
    <property type="project" value="UniProtKB-EC"/>
</dbReference>
<evidence type="ECO:0000256" key="2">
    <source>
        <dbReference type="ARBA" id="ARBA00022857"/>
    </source>
</evidence>
<dbReference type="InterPro" id="IPR008927">
    <property type="entry name" value="6-PGluconate_DH-like_C_sf"/>
</dbReference>
<name>A0A1G6PY48_9BACL</name>
<feature type="domain" description="Ketopantoate reductase C-terminal" evidence="6">
    <location>
        <begin position="178"/>
        <end position="300"/>
    </location>
</feature>
<comment type="catalytic activity">
    <reaction evidence="4">
        <text>(R)-pantoate + NADP(+) = 2-dehydropantoate + NADPH + H(+)</text>
        <dbReference type="Rhea" id="RHEA:16233"/>
        <dbReference type="ChEBI" id="CHEBI:11561"/>
        <dbReference type="ChEBI" id="CHEBI:15378"/>
        <dbReference type="ChEBI" id="CHEBI:15980"/>
        <dbReference type="ChEBI" id="CHEBI:57783"/>
        <dbReference type="ChEBI" id="CHEBI:58349"/>
        <dbReference type="EC" id="1.1.1.169"/>
    </reaction>
</comment>
<dbReference type="FunFam" id="1.10.1040.10:FF:000017">
    <property type="entry name" value="2-dehydropantoate 2-reductase"/>
    <property type="match status" value="1"/>
</dbReference>
<feature type="domain" description="Ketopantoate reductase N-terminal" evidence="5">
    <location>
        <begin position="4"/>
        <end position="151"/>
    </location>
</feature>
<evidence type="ECO:0000256" key="3">
    <source>
        <dbReference type="ARBA" id="ARBA00023002"/>
    </source>
</evidence>
<dbReference type="EC" id="1.1.1.169" evidence="4"/>
<dbReference type="NCBIfam" id="TIGR00745">
    <property type="entry name" value="apbA_panE"/>
    <property type="match status" value="1"/>
</dbReference>
<dbReference type="UniPathway" id="UPA00028">
    <property type="reaction ID" value="UER00004"/>
</dbReference>
<comment type="pathway">
    <text evidence="4">Cofactor biosynthesis; (R)-pantothenate biosynthesis; (R)-pantoate from 3-methyl-2-oxobutanoate: step 2/2.</text>
</comment>